<dbReference type="EMBL" id="QUTG01001796">
    <property type="protein sequence ID" value="RHY98731.1"/>
    <property type="molecule type" value="Genomic_DNA"/>
</dbReference>
<reference evidence="4 5" key="1">
    <citation type="submission" date="2018-08" db="EMBL/GenBank/DDBJ databases">
        <title>Aphanomyces genome sequencing and annotation.</title>
        <authorList>
            <person name="Minardi D."/>
            <person name="Oidtmann B."/>
            <person name="Van Der Giezen M."/>
            <person name="Studholme D.J."/>
        </authorList>
    </citation>
    <scope>NUCLEOTIDE SEQUENCE [LARGE SCALE GENOMIC DNA]</scope>
    <source>
        <strain evidence="3 4">Da</strain>
        <strain evidence="2 5">Sv</strain>
    </source>
</reference>
<evidence type="ECO:0000313" key="4">
    <source>
        <dbReference type="Proteomes" id="UP000285430"/>
    </source>
</evidence>
<evidence type="ECO:0000313" key="2">
    <source>
        <dbReference type="EMBL" id="RHY98731.1"/>
    </source>
</evidence>
<gene>
    <name evidence="2" type="ORF">DYB35_012044</name>
    <name evidence="3" type="ORF">DYB37_013225</name>
</gene>
<evidence type="ECO:0000313" key="5">
    <source>
        <dbReference type="Proteomes" id="UP000285712"/>
    </source>
</evidence>
<organism evidence="3 4">
    <name type="scientific">Aphanomyces astaci</name>
    <name type="common">Crayfish plague agent</name>
    <dbReference type="NCBI Taxonomy" id="112090"/>
    <lineage>
        <taxon>Eukaryota</taxon>
        <taxon>Sar</taxon>
        <taxon>Stramenopiles</taxon>
        <taxon>Oomycota</taxon>
        <taxon>Saprolegniomycetes</taxon>
        <taxon>Saprolegniales</taxon>
        <taxon>Verrucalvaceae</taxon>
        <taxon>Aphanomyces</taxon>
    </lineage>
</organism>
<feature type="domain" description="VPS9" evidence="1">
    <location>
        <begin position="1"/>
        <end position="115"/>
    </location>
</feature>
<dbReference type="EMBL" id="QUTH01000481">
    <property type="protein sequence ID" value="RHZ33815.1"/>
    <property type="molecule type" value="Genomic_DNA"/>
</dbReference>
<dbReference type="PROSITE" id="PS51205">
    <property type="entry name" value="VPS9"/>
    <property type="match status" value="1"/>
</dbReference>
<proteinExistence type="predicted"/>
<evidence type="ECO:0000259" key="1">
    <source>
        <dbReference type="PROSITE" id="PS51205"/>
    </source>
</evidence>
<dbReference type="Proteomes" id="UP000285430">
    <property type="component" value="Unassembled WGS sequence"/>
</dbReference>
<name>A0A418FR91_APHAT</name>
<dbReference type="Pfam" id="PF02204">
    <property type="entry name" value="VPS9"/>
    <property type="match status" value="1"/>
</dbReference>
<dbReference type="Gene3D" id="1.20.1050.80">
    <property type="entry name" value="VPS9 domain"/>
    <property type="match status" value="1"/>
</dbReference>
<dbReference type="Proteomes" id="UP000285712">
    <property type="component" value="Unassembled WGS sequence"/>
</dbReference>
<comment type="caution">
    <text evidence="3">The sequence shown here is derived from an EMBL/GenBank/DDBJ whole genome shotgun (WGS) entry which is preliminary data.</text>
</comment>
<evidence type="ECO:0000313" key="3">
    <source>
        <dbReference type="EMBL" id="RHZ33815.1"/>
    </source>
</evidence>
<dbReference type="SUPFAM" id="SSF109993">
    <property type="entry name" value="VPS9 domain"/>
    <property type="match status" value="1"/>
</dbReference>
<accession>A0A418FR91</accession>
<dbReference type="InterPro" id="IPR037191">
    <property type="entry name" value="VPS9_dom_sf"/>
</dbReference>
<protein>
    <recommendedName>
        <fullName evidence="1">VPS9 domain-containing protein</fullName>
    </recommendedName>
</protein>
<dbReference type="VEuPathDB" id="FungiDB:H257_04352"/>
<dbReference type="InterPro" id="IPR003123">
    <property type="entry name" value="VPS9"/>
</dbReference>
<sequence length="115" mass="12841">MFPRARAAFAGMHSVVPCDLLDEMMHGVVVLHDEAAQIFGTTRIPVDTFFPLFSFVLLHTDLPFVHAQLHLLEQYALCNPPGDLNPTRNGEESYYVYCMHAAVEHVCSQVVGPLD</sequence>
<dbReference type="AlphaFoldDB" id="A0A418FR91"/>